<evidence type="ECO:0000256" key="3">
    <source>
        <dbReference type="PIRNR" id="PIRNR000185"/>
    </source>
</evidence>
<feature type="binding site" evidence="5">
    <location>
        <position position="187"/>
    </location>
    <ligand>
        <name>NAD(+)</name>
        <dbReference type="ChEBI" id="CHEBI:57540"/>
    </ligand>
</feature>
<dbReference type="AlphaFoldDB" id="A0A1F4VAI5"/>
<dbReference type="GO" id="GO:0006538">
    <property type="term" value="P:L-glutamate catabolic process"/>
    <property type="evidence" value="ECO:0007669"/>
    <property type="project" value="TreeGrafter"/>
</dbReference>
<proteinExistence type="inferred from homology"/>
<dbReference type="STRING" id="1802619.A2797_00010"/>
<dbReference type="InterPro" id="IPR036291">
    <property type="entry name" value="NAD(P)-bd_dom_sf"/>
</dbReference>
<evidence type="ECO:0000313" key="10">
    <source>
        <dbReference type="Proteomes" id="UP000179005"/>
    </source>
</evidence>
<keyword evidence="2 3" id="KW-0560">Oxidoreductase</keyword>
<dbReference type="EMBL" id="MEVC01000023">
    <property type="protein sequence ID" value="OGC54159.1"/>
    <property type="molecule type" value="Genomic_DNA"/>
</dbReference>
<feature type="binding site" evidence="5">
    <location>
        <position position="68"/>
    </location>
    <ligand>
        <name>substrate</name>
    </ligand>
</feature>
<dbReference type="GO" id="GO:0000166">
    <property type="term" value="F:nucleotide binding"/>
    <property type="evidence" value="ECO:0007669"/>
    <property type="project" value="UniProtKB-KW"/>
</dbReference>
<evidence type="ECO:0000259" key="8">
    <source>
        <dbReference type="SMART" id="SM00839"/>
    </source>
</evidence>
<dbReference type="Pfam" id="PF00208">
    <property type="entry name" value="ELFV_dehydrog"/>
    <property type="match status" value="1"/>
</dbReference>
<dbReference type="PANTHER" id="PTHR11606">
    <property type="entry name" value="GLUTAMATE DEHYDROGENASE"/>
    <property type="match status" value="1"/>
</dbReference>
<dbReference type="InterPro" id="IPR046346">
    <property type="entry name" value="Aminoacid_DH-like_N_sf"/>
</dbReference>
<dbReference type="SMART" id="SM00839">
    <property type="entry name" value="ELFV_dehydrog"/>
    <property type="match status" value="1"/>
</dbReference>
<accession>A0A1F4VAI5</accession>
<dbReference type="InterPro" id="IPR006095">
    <property type="entry name" value="Glu/Leu/Phe/Val/Trp_DH"/>
</dbReference>
<feature type="site" description="Important for catalysis" evidence="6">
    <location>
        <position position="144"/>
    </location>
</feature>
<evidence type="ECO:0000256" key="7">
    <source>
        <dbReference type="RuleBase" id="RU004417"/>
    </source>
</evidence>
<dbReference type="CDD" id="cd01076">
    <property type="entry name" value="NAD_bind_1_Glu_DH"/>
    <property type="match status" value="1"/>
</dbReference>
<evidence type="ECO:0000313" key="9">
    <source>
        <dbReference type="EMBL" id="OGC54159.1"/>
    </source>
</evidence>
<sequence>MSSSFLESALAPVDHAASLLGLNRQVVAQLKRPERSLEETLTIERDSGTVGNFPAWRIQWNSALGPHKGGIRYHPAANLDEVSALSALMTWKNSLAGLPLGGGKGAIQVDPKQLSEGELERLSRAYVRAFFDHLGPDRDVPAPDVNTNAQVMAWMDDEYSRLAGRTVHAFTGKPVGEGGSEGREVATSYGGFVILKRFIENLSRKPRTVAIQGFGNVGSNIAKFLFEDGFTIVAVSDSKGGVFRADGLDIPEILDKRPSEIGDESGYHPISNADLLELPVDVLIPSAIEGVITSENAPDIKAKVILEMANGPVDASAEPTLDEQEITIIPDIMANSGGVTGSYFEMLQNQSGDYWTEAQVLEKLEKQMEEAWAALEETRQKYNINYREAAFVRAVERVAEALP</sequence>
<feature type="binding site" evidence="5">
    <location>
        <position position="342"/>
    </location>
    <ligand>
        <name>substrate</name>
    </ligand>
</feature>
<dbReference type="PIRSF" id="PIRSF000185">
    <property type="entry name" value="Glu_DH"/>
    <property type="match status" value="1"/>
</dbReference>
<gene>
    <name evidence="9" type="ORF">A2797_00010</name>
</gene>
<dbReference type="Proteomes" id="UP000179005">
    <property type="component" value="Unassembled WGS sequence"/>
</dbReference>
<reference evidence="9 10" key="1">
    <citation type="journal article" date="2016" name="Nat. Commun.">
        <title>Thousands of microbial genomes shed light on interconnected biogeochemical processes in an aquifer system.</title>
        <authorList>
            <person name="Anantharaman K."/>
            <person name="Brown C.T."/>
            <person name="Hug L.A."/>
            <person name="Sharon I."/>
            <person name="Castelle C.J."/>
            <person name="Probst A.J."/>
            <person name="Thomas B.C."/>
            <person name="Singh A."/>
            <person name="Wilkins M.J."/>
            <person name="Karaoz U."/>
            <person name="Brodie E.L."/>
            <person name="Williams K.H."/>
            <person name="Hubbard S.S."/>
            <person name="Banfield J.F."/>
        </authorList>
    </citation>
    <scope>NUCLEOTIDE SEQUENCE [LARGE SCALE GENOMIC DNA]</scope>
</reference>
<dbReference type="PRINTS" id="PR00082">
    <property type="entry name" value="GLFDHDRGNASE"/>
</dbReference>
<dbReference type="SUPFAM" id="SSF51735">
    <property type="entry name" value="NAD(P)-binding Rossmann-fold domains"/>
    <property type="match status" value="1"/>
</dbReference>
<feature type="domain" description="Glutamate/phenylalanine/leucine/valine/L-tryptophan dehydrogenase C-terminal" evidence="8">
    <location>
        <begin position="180"/>
        <end position="401"/>
    </location>
</feature>
<dbReference type="GO" id="GO:0004352">
    <property type="term" value="F:glutamate dehydrogenase (NAD+) activity"/>
    <property type="evidence" value="ECO:0007669"/>
    <property type="project" value="TreeGrafter"/>
</dbReference>
<feature type="binding site" evidence="5">
    <location>
        <position position="216"/>
    </location>
    <ligand>
        <name>NAD(+)</name>
        <dbReference type="ChEBI" id="CHEBI:57540"/>
    </ligand>
</feature>
<dbReference type="Gene3D" id="3.40.50.10860">
    <property type="entry name" value="Leucine Dehydrogenase, chain A, domain 1"/>
    <property type="match status" value="1"/>
</dbReference>
<comment type="similarity">
    <text evidence="1 3 7">Belongs to the Glu/Leu/Phe/Val dehydrogenases family.</text>
</comment>
<feature type="binding site" evidence="5">
    <location>
        <position position="92"/>
    </location>
    <ligand>
        <name>substrate</name>
    </ligand>
</feature>
<evidence type="ECO:0000256" key="4">
    <source>
        <dbReference type="PIRSR" id="PIRSR000185-1"/>
    </source>
</evidence>
<comment type="caution">
    <text evidence="9">The sequence shown here is derived from an EMBL/GenBank/DDBJ whole genome shotgun (WGS) entry which is preliminary data.</text>
</comment>
<keyword evidence="5" id="KW-0520">NAD</keyword>
<dbReference type="Pfam" id="PF02812">
    <property type="entry name" value="ELFV_dehydrog_N"/>
    <property type="match status" value="1"/>
</dbReference>
<dbReference type="InterPro" id="IPR006097">
    <property type="entry name" value="Glu/Leu/Phe/Val/Trp_DH_dimer"/>
</dbReference>
<protein>
    <recommendedName>
        <fullName evidence="3">Glutamate dehydrogenase</fullName>
    </recommendedName>
</protein>
<dbReference type="SUPFAM" id="SSF53223">
    <property type="entry name" value="Aminoacid dehydrogenase-like, N-terminal domain"/>
    <property type="match status" value="1"/>
</dbReference>
<dbReference type="InterPro" id="IPR014362">
    <property type="entry name" value="Glu_DH"/>
</dbReference>
<dbReference type="Gene3D" id="3.40.50.720">
    <property type="entry name" value="NAD(P)-binding Rossmann-like Domain"/>
    <property type="match status" value="1"/>
</dbReference>
<organism evidence="9 10">
    <name type="scientific">candidate division WWE3 bacterium RIFCSPHIGHO2_01_FULL_48_15</name>
    <dbReference type="NCBI Taxonomy" id="1802619"/>
    <lineage>
        <taxon>Bacteria</taxon>
        <taxon>Katanobacteria</taxon>
    </lineage>
</organism>
<evidence type="ECO:0000256" key="6">
    <source>
        <dbReference type="PIRSR" id="PIRSR000185-3"/>
    </source>
</evidence>
<dbReference type="InterPro" id="IPR033922">
    <property type="entry name" value="NAD_bind_Glu_DH"/>
</dbReference>
<evidence type="ECO:0000256" key="5">
    <source>
        <dbReference type="PIRSR" id="PIRSR000185-2"/>
    </source>
</evidence>
<evidence type="ECO:0000256" key="1">
    <source>
        <dbReference type="ARBA" id="ARBA00006382"/>
    </source>
</evidence>
<dbReference type="PANTHER" id="PTHR11606:SF13">
    <property type="entry name" value="GLUTAMATE DEHYDROGENASE 1, MITOCHONDRIAL"/>
    <property type="match status" value="1"/>
</dbReference>
<keyword evidence="5" id="KW-0547">Nucleotide-binding</keyword>
<feature type="active site" description="Proton donor" evidence="4">
    <location>
        <position position="104"/>
    </location>
</feature>
<name>A0A1F4VAI5_UNCKA</name>
<evidence type="ECO:0000256" key="2">
    <source>
        <dbReference type="ARBA" id="ARBA00023002"/>
    </source>
</evidence>
<dbReference type="InterPro" id="IPR006096">
    <property type="entry name" value="Glu/Leu/Phe/Val/Trp_DH_C"/>
</dbReference>